<evidence type="ECO:0000313" key="5">
    <source>
        <dbReference type="Proteomes" id="UP001378960"/>
    </source>
</evidence>
<dbReference type="Proteomes" id="UP001378960">
    <property type="component" value="Unassembled WGS sequence"/>
</dbReference>
<dbReference type="EMBL" id="BTGB01000004">
    <property type="protein sequence ID" value="GMM46734.1"/>
    <property type="molecule type" value="Genomic_DNA"/>
</dbReference>
<protein>
    <recommendedName>
        <fullName evidence="3">Oxo-4-hydroxy-4-carboxy-5-ureidoimidazoline decarboxylase domain-containing protein</fullName>
    </recommendedName>
</protein>
<dbReference type="Gene3D" id="1.10.3330.10">
    <property type="entry name" value="Oxo-4-hydroxy-4-carboxy-5-ureidoimidazoline decarboxylase"/>
    <property type="match status" value="1"/>
</dbReference>
<comment type="caution">
    <text evidence="4">The sequence shown here is derived from an EMBL/GenBank/DDBJ whole genome shotgun (WGS) entry which is preliminary data.</text>
</comment>
<accession>A0AAV5R5A2</accession>
<reference evidence="4 5" key="1">
    <citation type="journal article" date="2023" name="Elife">
        <title>Identification of key yeast species and microbe-microbe interactions impacting larval growth of Drosophila in the wild.</title>
        <authorList>
            <person name="Mure A."/>
            <person name="Sugiura Y."/>
            <person name="Maeda R."/>
            <person name="Honda K."/>
            <person name="Sakurai N."/>
            <person name="Takahashi Y."/>
            <person name="Watada M."/>
            <person name="Katoh T."/>
            <person name="Gotoh A."/>
            <person name="Gotoh Y."/>
            <person name="Taniguchi I."/>
            <person name="Nakamura K."/>
            <person name="Hayashi T."/>
            <person name="Katayama T."/>
            <person name="Uemura T."/>
            <person name="Hattori Y."/>
        </authorList>
    </citation>
    <scope>NUCLEOTIDE SEQUENCE [LARGE SCALE GENOMIC DNA]</scope>
    <source>
        <strain evidence="4 5">PK-24</strain>
    </source>
</reference>
<keyword evidence="5" id="KW-1185">Reference proteome</keyword>
<dbReference type="InterPro" id="IPR036778">
    <property type="entry name" value="OHCU_decarboxylase_sf"/>
</dbReference>
<dbReference type="Pfam" id="PF09349">
    <property type="entry name" value="OHCU_decarbox"/>
    <property type="match status" value="1"/>
</dbReference>
<evidence type="ECO:0000313" key="4">
    <source>
        <dbReference type="EMBL" id="GMM46734.1"/>
    </source>
</evidence>
<dbReference type="PANTHER" id="PTHR37987:SF1">
    <property type="entry name" value="OXO-4-HYDROXY-4-CARBOXY-5-UREIDOIMIDAZOLINE DECARBOXYLASE DOMAIN-CONTAINING PROTEIN"/>
    <property type="match status" value="1"/>
</dbReference>
<proteinExistence type="predicted"/>
<evidence type="ECO:0000256" key="1">
    <source>
        <dbReference type="ARBA" id="ARBA00022631"/>
    </source>
</evidence>
<dbReference type="AlphaFoldDB" id="A0AAV5R5A2"/>
<organism evidence="4 5">
    <name type="scientific">Pichia kluyveri</name>
    <name type="common">Yeast</name>
    <dbReference type="NCBI Taxonomy" id="36015"/>
    <lineage>
        <taxon>Eukaryota</taxon>
        <taxon>Fungi</taxon>
        <taxon>Dikarya</taxon>
        <taxon>Ascomycota</taxon>
        <taxon>Saccharomycotina</taxon>
        <taxon>Pichiomycetes</taxon>
        <taxon>Pichiales</taxon>
        <taxon>Pichiaceae</taxon>
        <taxon>Pichia</taxon>
    </lineage>
</organism>
<dbReference type="InterPro" id="IPR018020">
    <property type="entry name" value="OHCU_decarboxylase"/>
</dbReference>
<evidence type="ECO:0000256" key="2">
    <source>
        <dbReference type="SAM" id="MobiDB-lite"/>
    </source>
</evidence>
<dbReference type="PANTHER" id="PTHR37987">
    <property type="entry name" value="CHROMOSOME 9, WHOLE GENOME SHOTGUN SEQUENCE"/>
    <property type="match status" value="1"/>
</dbReference>
<name>A0AAV5R5A2_PICKL</name>
<feature type="region of interest" description="Disordered" evidence="2">
    <location>
        <begin position="96"/>
        <end position="119"/>
    </location>
</feature>
<sequence>MSIKAPEELNKCSTIELEQILDQLFEPCRTLTNFLIPKIQNHQSFSSYNEVLEYCRNNLMSLLNNYKECNDEIEKSELHKTLCKIVSAHPRLGVPKDKISSLSKDSQNEQKSLTEGDPNGELAQKLKLLNDKYEEAFPGLIFVVFVNGRSRDQIMKIMNERILNSTWINEVSIAFNEMVDIAFDRARKVNAKL</sequence>
<feature type="domain" description="Oxo-4-hydroxy-4-carboxy-5-ureidoimidazoline decarboxylase" evidence="3">
    <location>
        <begin position="10"/>
        <end position="187"/>
    </location>
</feature>
<evidence type="ECO:0000259" key="3">
    <source>
        <dbReference type="Pfam" id="PF09349"/>
    </source>
</evidence>
<gene>
    <name evidence="4" type="ORF">DAPK24_033090</name>
</gene>
<keyword evidence="1" id="KW-0659">Purine metabolism</keyword>
<dbReference type="SUPFAM" id="SSF158694">
    <property type="entry name" value="UraD-Like"/>
    <property type="match status" value="1"/>
</dbReference>
<dbReference type="GO" id="GO:0006144">
    <property type="term" value="P:purine nucleobase metabolic process"/>
    <property type="evidence" value="ECO:0007669"/>
    <property type="project" value="UniProtKB-KW"/>
</dbReference>